<evidence type="ECO:0000256" key="2">
    <source>
        <dbReference type="ARBA" id="ARBA00022723"/>
    </source>
</evidence>
<reference evidence="10" key="2">
    <citation type="submission" date="2025-08" db="UniProtKB">
        <authorList>
            <consortium name="Ensembl"/>
        </authorList>
    </citation>
    <scope>IDENTIFICATION</scope>
</reference>
<dbReference type="GO" id="GO:0031213">
    <property type="term" value="C:RSF complex"/>
    <property type="evidence" value="ECO:0007669"/>
    <property type="project" value="InterPro"/>
</dbReference>
<dbReference type="CDD" id="cd15543">
    <property type="entry name" value="PHD_RSF1"/>
    <property type="match status" value="1"/>
</dbReference>
<feature type="compositionally biased region" description="Basic and acidic residues" evidence="7">
    <location>
        <begin position="782"/>
        <end position="792"/>
    </location>
</feature>
<keyword evidence="5" id="KW-0539">Nucleus</keyword>
<feature type="compositionally biased region" description="Basic residues" evidence="7">
    <location>
        <begin position="1265"/>
        <end position="1277"/>
    </location>
</feature>
<evidence type="ECO:0000313" key="11">
    <source>
        <dbReference type="Proteomes" id="UP000694397"/>
    </source>
</evidence>
<dbReference type="InterPro" id="IPR019786">
    <property type="entry name" value="Zinc_finger_PHD-type_CS"/>
</dbReference>
<dbReference type="SUPFAM" id="SSF57903">
    <property type="entry name" value="FYVE/PHD zinc finger"/>
    <property type="match status" value="1"/>
</dbReference>
<feature type="compositionally biased region" description="Polar residues" evidence="7">
    <location>
        <begin position="1187"/>
        <end position="1203"/>
    </location>
</feature>
<gene>
    <name evidence="10" type="primary">RSF1</name>
</gene>
<evidence type="ECO:0000256" key="6">
    <source>
        <dbReference type="PROSITE-ProRule" id="PRU00146"/>
    </source>
</evidence>
<dbReference type="PANTHER" id="PTHR14296:SF16">
    <property type="entry name" value="REMODELING AND SPACING FACTOR 1"/>
    <property type="match status" value="1"/>
</dbReference>
<feature type="compositionally biased region" description="Acidic residues" evidence="7">
    <location>
        <begin position="1151"/>
        <end position="1162"/>
    </location>
</feature>
<evidence type="ECO:0000256" key="4">
    <source>
        <dbReference type="ARBA" id="ARBA00022833"/>
    </source>
</evidence>
<evidence type="ECO:0000313" key="10">
    <source>
        <dbReference type="Ensembl" id="ENSSFOP00015003882.2"/>
    </source>
</evidence>
<evidence type="ECO:0000256" key="1">
    <source>
        <dbReference type="ARBA" id="ARBA00004123"/>
    </source>
</evidence>
<feature type="compositionally biased region" description="Low complexity" evidence="7">
    <location>
        <begin position="252"/>
        <end position="266"/>
    </location>
</feature>
<dbReference type="GO" id="GO:0045892">
    <property type="term" value="P:negative regulation of DNA-templated transcription"/>
    <property type="evidence" value="ECO:0007669"/>
    <property type="project" value="TreeGrafter"/>
</dbReference>
<feature type="compositionally biased region" description="Basic and acidic residues" evidence="7">
    <location>
        <begin position="708"/>
        <end position="734"/>
    </location>
</feature>
<dbReference type="PROSITE" id="PS01359">
    <property type="entry name" value="ZF_PHD_1"/>
    <property type="match status" value="1"/>
</dbReference>
<dbReference type="Pfam" id="PF15612">
    <property type="entry name" value="WHIM1"/>
    <property type="match status" value="1"/>
</dbReference>
<dbReference type="Gene3D" id="3.30.40.10">
    <property type="entry name" value="Zinc/RING finger domain, C3HC4 (zinc finger)"/>
    <property type="match status" value="1"/>
</dbReference>
<feature type="compositionally biased region" description="Acidic residues" evidence="7">
    <location>
        <begin position="1116"/>
        <end position="1128"/>
    </location>
</feature>
<dbReference type="Proteomes" id="UP000694397">
    <property type="component" value="Chromosome 10"/>
</dbReference>
<feature type="domain" description="PHD-type" evidence="8">
    <location>
        <begin position="893"/>
        <end position="943"/>
    </location>
</feature>
<name>A0A8C9UYL9_SCLFO</name>
<comment type="subcellular location">
    <subcellularLocation>
        <location evidence="1">Nucleus</location>
    </subcellularLocation>
</comment>
<feature type="compositionally biased region" description="Basic residues" evidence="7">
    <location>
        <begin position="1177"/>
        <end position="1186"/>
    </location>
</feature>
<feature type="compositionally biased region" description="Acidic residues" evidence="7">
    <location>
        <begin position="1305"/>
        <end position="1315"/>
    </location>
</feature>
<feature type="compositionally biased region" description="Basic and acidic residues" evidence="7">
    <location>
        <begin position="660"/>
        <end position="686"/>
    </location>
</feature>
<feature type="compositionally biased region" description="Basic and acidic residues" evidence="7">
    <location>
        <begin position="558"/>
        <end position="585"/>
    </location>
</feature>
<feature type="compositionally biased region" description="Acidic residues" evidence="7">
    <location>
        <begin position="1095"/>
        <end position="1108"/>
    </location>
</feature>
<evidence type="ECO:0000259" key="9">
    <source>
        <dbReference type="PROSITE" id="PS50827"/>
    </source>
</evidence>
<feature type="compositionally biased region" description="Basic residues" evidence="7">
    <location>
        <begin position="997"/>
        <end position="1011"/>
    </location>
</feature>
<proteinExistence type="predicted"/>
<dbReference type="InterPro" id="IPR001965">
    <property type="entry name" value="Znf_PHD"/>
</dbReference>
<feature type="compositionally biased region" description="Basic and acidic residues" evidence="7">
    <location>
        <begin position="273"/>
        <end position="282"/>
    </location>
</feature>
<keyword evidence="11" id="KW-1185">Reference proteome</keyword>
<dbReference type="InterPro" id="IPR028942">
    <property type="entry name" value="WHIM1_dom"/>
</dbReference>
<feature type="compositionally biased region" description="Basic and acidic residues" evidence="7">
    <location>
        <begin position="1251"/>
        <end position="1264"/>
    </location>
</feature>
<feature type="compositionally biased region" description="Basic and acidic residues" evidence="7">
    <location>
        <begin position="750"/>
        <end position="766"/>
    </location>
</feature>
<dbReference type="Pfam" id="PF00628">
    <property type="entry name" value="PHD"/>
    <property type="match status" value="1"/>
</dbReference>
<feature type="compositionally biased region" description="Low complexity" evidence="7">
    <location>
        <begin position="598"/>
        <end position="609"/>
    </location>
</feature>
<feature type="compositionally biased region" description="Low complexity" evidence="7">
    <location>
        <begin position="210"/>
        <end position="219"/>
    </location>
</feature>
<dbReference type="SMART" id="SM00249">
    <property type="entry name" value="PHD"/>
    <property type="match status" value="1"/>
</dbReference>
<feature type="compositionally biased region" description="Acidic residues" evidence="7">
    <location>
        <begin position="857"/>
        <end position="872"/>
    </location>
</feature>
<dbReference type="PANTHER" id="PTHR14296">
    <property type="entry name" value="REMODELING AND SPACING FACTOR 1"/>
    <property type="match status" value="1"/>
</dbReference>
<dbReference type="OrthoDB" id="10055895at2759"/>
<dbReference type="InterPro" id="IPR018501">
    <property type="entry name" value="DDT_dom"/>
</dbReference>
<feature type="region of interest" description="Disordered" evidence="7">
    <location>
        <begin position="1039"/>
        <end position="1387"/>
    </location>
</feature>
<feature type="region of interest" description="Disordered" evidence="7">
    <location>
        <begin position="205"/>
        <end position="285"/>
    </location>
</feature>
<dbReference type="GeneTree" id="ENSGT00530000064411"/>
<keyword evidence="4" id="KW-0862">Zinc</keyword>
<feature type="compositionally biased region" description="Basic and acidic residues" evidence="7">
    <location>
        <begin position="611"/>
        <end position="628"/>
    </location>
</feature>
<feature type="compositionally biased region" description="Acidic residues" evidence="7">
    <location>
        <begin position="1232"/>
        <end position="1242"/>
    </location>
</feature>
<feature type="compositionally biased region" description="Basic and acidic residues" evidence="7">
    <location>
        <begin position="806"/>
        <end position="828"/>
    </location>
</feature>
<keyword evidence="2" id="KW-0479">Metal-binding</keyword>
<feature type="region of interest" description="Disordered" evidence="7">
    <location>
        <begin position="990"/>
        <end position="1011"/>
    </location>
</feature>
<evidence type="ECO:0000256" key="5">
    <source>
        <dbReference type="ARBA" id="ARBA00023242"/>
    </source>
</evidence>
<dbReference type="Ensembl" id="ENSSFOT00015003946.2">
    <property type="protein sequence ID" value="ENSSFOP00015003882.2"/>
    <property type="gene ID" value="ENSSFOG00015002501.2"/>
</dbReference>
<dbReference type="InterPro" id="IPR028938">
    <property type="entry name" value="Rsf1-like"/>
</dbReference>
<protein>
    <submittedName>
        <fullName evidence="10">Remodeling and spacing factor 1</fullName>
    </submittedName>
</protein>
<feature type="compositionally biased region" description="Basic residues" evidence="7">
    <location>
        <begin position="1077"/>
        <end position="1091"/>
    </location>
</feature>
<dbReference type="PROSITE" id="PS50827">
    <property type="entry name" value="DDT"/>
    <property type="match status" value="1"/>
</dbReference>
<feature type="compositionally biased region" description="Acidic residues" evidence="7">
    <location>
        <begin position="1280"/>
        <end position="1293"/>
    </location>
</feature>
<evidence type="ECO:0000256" key="3">
    <source>
        <dbReference type="ARBA" id="ARBA00022771"/>
    </source>
</evidence>
<feature type="region of interest" description="Disordered" evidence="7">
    <location>
        <begin position="462"/>
        <end position="872"/>
    </location>
</feature>
<feature type="domain" description="DDT" evidence="9">
    <location>
        <begin position="13"/>
        <end position="74"/>
    </location>
</feature>
<dbReference type="InterPro" id="IPR011011">
    <property type="entry name" value="Znf_FYVE_PHD"/>
</dbReference>
<keyword evidence="3 6" id="KW-0863">Zinc-finger</keyword>
<feature type="compositionally biased region" description="Basic residues" evidence="7">
    <location>
        <begin position="735"/>
        <end position="746"/>
    </location>
</feature>
<sequence>MAAPAAAVSASLPDSCPNFAVVCSFLERYGPALDLPELTFPQIERYLRDTTTASQPLVELHVKLMRKIGKSVSADRWEKYLIKMCQELNATWAWELEKKGYVELSVESKAGILKYLCECQFDDNFKFKTAVNEEDPDKMRMQPIGRDKDGLVYWFQLDQDHNVRVYIEEQDDLDGSSWKCIVRTRDDLAEILELLKAQIDPALLNKKETPGGSTSASPSPEDEDSKKEGAQGQSGDVRKAKNSEDVSEDEGGSSAKDSSLCASSKTSGEEEPSSEKEGKRGLMQEVKWISVQKTEEKGVDLQKTKDQPLVDNRVRTITAIVKEESKDPEIVTTLTQSRTSVIERVEGPAKLETKEAAREKTPEEVERAMKNDQQAKIPLKKRELKLREDFDSGGGIIIRNPSITPTKELVKEEVGRCEDAMKAPPKPIGTIEKGVRGILLNGKMMPTKEVVDTGGIKEQFMSGKSTRVDTAEGDTSARSENGEVGDTAKARSSAVKEKCLGQEKNKLPEPGSKVSTAEGKENASAGTVTAAVDRTMSRITSAEVQKCPEPQDAAQPGLKEEQEKLPKQVFKEKTVKQDPEDKRAAFGESEEDRYNAQEGSTTESCPTETETPERKVKMADSTYEKPLDQKVSTEAQREGKVRKCASAVKELTERQNGGPKVEDKLERKENIPQEEREGQEDEKEKSTAVGEATSGKGAPEQNIQGSAEHQEPDPVAKEIKEDDVSSEIQKEGIRLKIKIPANRRKVSIQLEEKRLGSESDTTDGRSLRRSPRICRPTAKLAEIQDMKQEKKQASSVVREEGEDGDEERKSAQRKLRENSRKTGLESRTKLTKGQRQSGRSRWSGARAKQCRTKGSSEEDEEQSEEDDSDEDYVMEKDRLGNDFASGSDESPNDDPCKHCGLPNHPELILLCDSCDSGYHTACLRPPLMIIPDGEWFCPPCQHKFLCEKLEEQLQNLDVALKKRERAERRRERLVYVGISVENIIPPPEAEAEEEKQVKKKDAKKSRNQGRRSTRAKKCISYRFDDFDEAIDEAIEEDIKEAEGGGAGRGKDMANITGHRGKDMSTIMHEEGKENRRPARKVAAQHRRKRRRLNDLDSDSSGDDDESEEEFRLSTSSEEEEFVGESDEEAQYRSDSDFSSTGRRPKVWASSSEEEEEVDDEMVTEGSSELSDGDLDLRRRRSRRSRKSQVNYRETSDSEASQVSRNRDRPKVHRRWLSSSESEGALRSRHSDDDDNDEEEEDEQGGRSRTKTKGESKRSWSDKELWRRRRRLAQKRRRASEDDEDESEESEEEERPVRKRLNRIETDEEDEDEEKEPQENKKNTGEEGDSSAKRPRRTATGGGALGHRPGAAPPTNGQAAARPKNSGAPNGVGRQEVPSHEEDEDDLLGVTDLVDYVCNSEQL</sequence>
<organism evidence="10 11">
    <name type="scientific">Scleropages formosus</name>
    <name type="common">Asian bonytongue</name>
    <name type="synonym">Osteoglossum formosum</name>
    <dbReference type="NCBI Taxonomy" id="113540"/>
    <lineage>
        <taxon>Eukaryota</taxon>
        <taxon>Metazoa</taxon>
        <taxon>Chordata</taxon>
        <taxon>Craniata</taxon>
        <taxon>Vertebrata</taxon>
        <taxon>Euteleostomi</taxon>
        <taxon>Actinopterygii</taxon>
        <taxon>Neopterygii</taxon>
        <taxon>Teleostei</taxon>
        <taxon>Osteoglossocephala</taxon>
        <taxon>Osteoglossomorpha</taxon>
        <taxon>Osteoglossiformes</taxon>
        <taxon>Osteoglossidae</taxon>
        <taxon>Scleropages</taxon>
    </lineage>
</organism>
<feature type="compositionally biased region" description="Basic and acidic residues" evidence="7">
    <location>
        <begin position="466"/>
        <end position="507"/>
    </location>
</feature>
<feature type="compositionally biased region" description="Polar residues" evidence="7">
    <location>
        <begin position="831"/>
        <end position="840"/>
    </location>
</feature>
<reference evidence="10" key="3">
    <citation type="submission" date="2025-09" db="UniProtKB">
        <authorList>
            <consortium name="Ensembl"/>
        </authorList>
    </citation>
    <scope>IDENTIFICATION</scope>
</reference>
<feature type="compositionally biased region" description="Basic and acidic residues" evidence="7">
    <location>
        <begin position="1059"/>
        <end position="1076"/>
    </location>
</feature>
<reference evidence="10 11" key="1">
    <citation type="submission" date="2019-04" db="EMBL/GenBank/DDBJ databases">
        <authorList>
            <consortium name="Wellcome Sanger Institute Data Sharing"/>
        </authorList>
    </citation>
    <scope>NUCLEOTIDE SEQUENCE [LARGE SCALE GENOMIC DNA]</scope>
</reference>
<feature type="region of interest" description="Disordered" evidence="7">
    <location>
        <begin position="345"/>
        <end position="367"/>
    </location>
</feature>
<dbReference type="InterPro" id="IPR013083">
    <property type="entry name" value="Znf_RING/FYVE/PHD"/>
</dbReference>
<dbReference type="PROSITE" id="PS50016">
    <property type="entry name" value="ZF_PHD_2"/>
    <property type="match status" value="1"/>
</dbReference>
<dbReference type="InterPro" id="IPR019787">
    <property type="entry name" value="Znf_PHD-finger"/>
</dbReference>
<dbReference type="GO" id="GO:0008270">
    <property type="term" value="F:zinc ion binding"/>
    <property type="evidence" value="ECO:0007669"/>
    <property type="project" value="UniProtKB-KW"/>
</dbReference>
<dbReference type="GO" id="GO:0042393">
    <property type="term" value="F:histone binding"/>
    <property type="evidence" value="ECO:0007669"/>
    <property type="project" value="TreeGrafter"/>
</dbReference>
<evidence type="ECO:0000256" key="7">
    <source>
        <dbReference type="SAM" id="MobiDB-lite"/>
    </source>
</evidence>
<accession>A0A8C9UYL9</accession>
<evidence type="ECO:0000259" key="8">
    <source>
        <dbReference type="PROSITE" id="PS50016"/>
    </source>
</evidence>